<name>A0A9D1MTX5_9FIRM</name>
<feature type="transmembrane region" description="Helical" evidence="1">
    <location>
        <begin position="101"/>
        <end position="125"/>
    </location>
</feature>
<feature type="transmembrane region" description="Helical" evidence="1">
    <location>
        <begin position="23"/>
        <end position="43"/>
    </location>
</feature>
<dbReference type="EMBL" id="DVNM01000012">
    <property type="protein sequence ID" value="HIU68731.1"/>
    <property type="molecule type" value="Genomic_DNA"/>
</dbReference>
<accession>A0A9D1MTX5</accession>
<evidence type="ECO:0000313" key="3">
    <source>
        <dbReference type="Proteomes" id="UP000824125"/>
    </source>
</evidence>
<keyword evidence="1" id="KW-1133">Transmembrane helix</keyword>
<comment type="caution">
    <text evidence="2">The sequence shown here is derived from an EMBL/GenBank/DDBJ whole genome shotgun (WGS) entry which is preliminary data.</text>
</comment>
<dbReference type="AlphaFoldDB" id="A0A9D1MTX5"/>
<organism evidence="2 3">
    <name type="scientific">Candidatus Scybalenecus merdavium</name>
    <dbReference type="NCBI Taxonomy" id="2840939"/>
    <lineage>
        <taxon>Bacteria</taxon>
        <taxon>Bacillati</taxon>
        <taxon>Bacillota</taxon>
        <taxon>Clostridia</taxon>
        <taxon>Eubacteriales</taxon>
        <taxon>Oscillospiraceae</taxon>
        <taxon>Oscillospiraceae incertae sedis</taxon>
        <taxon>Candidatus Scybalenecus</taxon>
    </lineage>
</organism>
<sequence length="313" mass="34745">MYRLWTAWKNDKMIRAALNKKDVFGVAGAAVFCAAAFILRLYQLFFITDENSGLLTEQYATSYAFYALLFAAGVILLILARLHKFTDDGLALGDFFCRSRLLAAAAYLLAIALFLRFIGLSVMLFDRVGSPVSTDPGFVYPNTAVWMFSLLSSVYYALAGAVFSGRNYDFQRFGLLNLAPVLMSISAMFAELIYSVSAKFDIGAVCRMLCTVLCAAFTISFAASADRFTSKRRRRMYFITLCCSLFCGPCVLSSIIYAIYSRSFALTDLHMLSDLCFGLLAGMMAAHLLKTGKVSPQAAQPPVTAKRTRRRRR</sequence>
<feature type="transmembrane region" description="Helical" evidence="1">
    <location>
        <begin position="145"/>
        <end position="163"/>
    </location>
</feature>
<feature type="transmembrane region" description="Helical" evidence="1">
    <location>
        <begin position="272"/>
        <end position="289"/>
    </location>
</feature>
<keyword evidence="1" id="KW-0472">Membrane</keyword>
<feature type="transmembrane region" description="Helical" evidence="1">
    <location>
        <begin position="202"/>
        <end position="225"/>
    </location>
</feature>
<reference evidence="2" key="1">
    <citation type="submission" date="2020-10" db="EMBL/GenBank/DDBJ databases">
        <authorList>
            <person name="Gilroy R."/>
        </authorList>
    </citation>
    <scope>NUCLEOTIDE SEQUENCE</scope>
    <source>
        <strain evidence="2">CHK176-6737</strain>
    </source>
</reference>
<evidence type="ECO:0000256" key="1">
    <source>
        <dbReference type="SAM" id="Phobius"/>
    </source>
</evidence>
<feature type="transmembrane region" description="Helical" evidence="1">
    <location>
        <begin position="63"/>
        <end position="80"/>
    </location>
</feature>
<proteinExistence type="predicted"/>
<keyword evidence="1" id="KW-0812">Transmembrane</keyword>
<dbReference type="Proteomes" id="UP000824125">
    <property type="component" value="Unassembled WGS sequence"/>
</dbReference>
<gene>
    <name evidence="2" type="ORF">IAD23_02085</name>
</gene>
<reference evidence="2" key="2">
    <citation type="journal article" date="2021" name="PeerJ">
        <title>Extensive microbial diversity within the chicken gut microbiome revealed by metagenomics and culture.</title>
        <authorList>
            <person name="Gilroy R."/>
            <person name="Ravi A."/>
            <person name="Getino M."/>
            <person name="Pursley I."/>
            <person name="Horton D.L."/>
            <person name="Alikhan N.F."/>
            <person name="Baker D."/>
            <person name="Gharbi K."/>
            <person name="Hall N."/>
            <person name="Watson M."/>
            <person name="Adriaenssens E.M."/>
            <person name="Foster-Nyarko E."/>
            <person name="Jarju S."/>
            <person name="Secka A."/>
            <person name="Antonio M."/>
            <person name="Oren A."/>
            <person name="Chaudhuri R.R."/>
            <person name="La Ragione R."/>
            <person name="Hildebrand F."/>
            <person name="Pallen M.J."/>
        </authorList>
    </citation>
    <scope>NUCLEOTIDE SEQUENCE</scope>
    <source>
        <strain evidence="2">CHK176-6737</strain>
    </source>
</reference>
<feature type="transmembrane region" description="Helical" evidence="1">
    <location>
        <begin position="175"/>
        <end position="196"/>
    </location>
</feature>
<feature type="transmembrane region" description="Helical" evidence="1">
    <location>
        <begin position="237"/>
        <end position="260"/>
    </location>
</feature>
<evidence type="ECO:0000313" key="2">
    <source>
        <dbReference type="EMBL" id="HIU68731.1"/>
    </source>
</evidence>
<protein>
    <submittedName>
        <fullName evidence="2">Uncharacterized protein</fullName>
    </submittedName>
</protein>